<dbReference type="HAMAP" id="MF_00047">
    <property type="entry name" value="Dala_Dala_lig"/>
    <property type="match status" value="1"/>
</dbReference>
<dbReference type="EMBL" id="SJPG01000001">
    <property type="protein sequence ID" value="TWT61812.1"/>
    <property type="molecule type" value="Genomic_DNA"/>
</dbReference>
<evidence type="ECO:0000256" key="10">
    <source>
        <dbReference type="ARBA" id="ARBA00022984"/>
    </source>
</evidence>
<feature type="binding site" evidence="15">
    <location>
        <position position="264"/>
    </location>
    <ligand>
        <name>Mg(2+)</name>
        <dbReference type="ChEBI" id="CHEBI:18420"/>
        <label>2</label>
    </ligand>
</feature>
<dbReference type="InterPro" id="IPR016185">
    <property type="entry name" value="PreATP-grasp_dom_sf"/>
</dbReference>
<evidence type="ECO:0000256" key="12">
    <source>
        <dbReference type="ARBA" id="ARBA00047614"/>
    </source>
</evidence>
<dbReference type="PROSITE" id="PS00844">
    <property type="entry name" value="DALA_DALA_LIGASE_2"/>
    <property type="match status" value="1"/>
</dbReference>
<keyword evidence="15" id="KW-0464">Manganese</keyword>
<evidence type="ECO:0000256" key="2">
    <source>
        <dbReference type="ARBA" id="ARBA00004496"/>
    </source>
</evidence>
<dbReference type="Gene3D" id="3.30.470.20">
    <property type="entry name" value="ATP-grasp fold, B domain"/>
    <property type="match status" value="1"/>
</dbReference>
<comment type="subcellular location">
    <subcellularLocation>
        <location evidence="2 13">Cytoplasm</location>
    </subcellularLocation>
</comment>
<gene>
    <name evidence="13 18" type="primary">ddl</name>
    <name evidence="18" type="ORF">Pan54_25490</name>
</gene>
<comment type="similarity">
    <text evidence="3 13">Belongs to the D-alanine--D-alanine ligase family.</text>
</comment>
<dbReference type="Pfam" id="PF07478">
    <property type="entry name" value="Dala_Dala_lig_C"/>
    <property type="match status" value="1"/>
</dbReference>
<keyword evidence="11 13" id="KW-0961">Cell wall biogenesis/degradation</keyword>
<evidence type="ECO:0000256" key="13">
    <source>
        <dbReference type="HAMAP-Rule" id="MF_00047"/>
    </source>
</evidence>
<dbReference type="Proteomes" id="UP000316095">
    <property type="component" value="Unassembled WGS sequence"/>
</dbReference>
<feature type="active site" evidence="14">
    <location>
        <position position="13"/>
    </location>
</feature>
<dbReference type="PANTHER" id="PTHR23132:SF23">
    <property type="entry name" value="D-ALANINE--D-ALANINE LIGASE B"/>
    <property type="match status" value="1"/>
</dbReference>
<dbReference type="PIRSF" id="PIRSF039102">
    <property type="entry name" value="Ddl/VanB"/>
    <property type="match status" value="1"/>
</dbReference>
<comment type="caution">
    <text evidence="18">The sequence shown here is derived from an EMBL/GenBank/DDBJ whole genome shotgun (WGS) entry which is preliminary data.</text>
</comment>
<dbReference type="InterPro" id="IPR011095">
    <property type="entry name" value="Dala_Dala_lig_C"/>
</dbReference>
<reference evidence="18 19" key="1">
    <citation type="submission" date="2019-02" db="EMBL/GenBank/DDBJ databases">
        <title>Deep-cultivation of Planctomycetes and their phenomic and genomic characterization uncovers novel biology.</title>
        <authorList>
            <person name="Wiegand S."/>
            <person name="Jogler M."/>
            <person name="Boedeker C."/>
            <person name="Pinto D."/>
            <person name="Vollmers J."/>
            <person name="Rivas-Marin E."/>
            <person name="Kohn T."/>
            <person name="Peeters S.H."/>
            <person name="Heuer A."/>
            <person name="Rast P."/>
            <person name="Oberbeckmann S."/>
            <person name="Bunk B."/>
            <person name="Jeske O."/>
            <person name="Meyerdierks A."/>
            <person name="Storesund J.E."/>
            <person name="Kallscheuer N."/>
            <person name="Luecker S."/>
            <person name="Lage O.M."/>
            <person name="Pohl T."/>
            <person name="Merkel B.J."/>
            <person name="Hornburger P."/>
            <person name="Mueller R.-W."/>
            <person name="Bruemmer F."/>
            <person name="Labrenz M."/>
            <person name="Spormann A.M."/>
            <person name="Op Den Camp H."/>
            <person name="Overmann J."/>
            <person name="Amann R."/>
            <person name="Jetten M.S.M."/>
            <person name="Mascher T."/>
            <person name="Medema M.H."/>
            <person name="Devos D.P."/>
            <person name="Kaster A.-K."/>
            <person name="Ovreas L."/>
            <person name="Rohde M."/>
            <person name="Galperin M.Y."/>
            <person name="Jogler C."/>
        </authorList>
    </citation>
    <scope>NUCLEOTIDE SEQUENCE [LARGE SCALE GENOMIC DNA]</scope>
    <source>
        <strain evidence="18 19">Pan54</strain>
    </source>
</reference>
<evidence type="ECO:0000256" key="7">
    <source>
        <dbReference type="ARBA" id="ARBA00022741"/>
    </source>
</evidence>
<feature type="active site" evidence="14">
    <location>
        <position position="144"/>
    </location>
</feature>
<dbReference type="EC" id="6.3.2.4" evidence="4 13"/>
<dbReference type="GO" id="GO:0005524">
    <property type="term" value="F:ATP binding"/>
    <property type="evidence" value="ECO:0007669"/>
    <property type="project" value="UniProtKB-UniRule"/>
</dbReference>
<keyword evidence="8 16" id="KW-0067">ATP-binding</keyword>
<dbReference type="SUPFAM" id="SSF52440">
    <property type="entry name" value="PreATP-grasp domain"/>
    <property type="match status" value="1"/>
</dbReference>
<dbReference type="AlphaFoldDB" id="A0A5C5XJ57"/>
<dbReference type="PANTHER" id="PTHR23132">
    <property type="entry name" value="D-ALANINE--D-ALANINE LIGASE"/>
    <property type="match status" value="1"/>
</dbReference>
<comment type="catalytic activity">
    <reaction evidence="12 13">
        <text>2 D-alanine + ATP = D-alanyl-D-alanine + ADP + phosphate + H(+)</text>
        <dbReference type="Rhea" id="RHEA:11224"/>
        <dbReference type="ChEBI" id="CHEBI:15378"/>
        <dbReference type="ChEBI" id="CHEBI:30616"/>
        <dbReference type="ChEBI" id="CHEBI:43474"/>
        <dbReference type="ChEBI" id="CHEBI:57416"/>
        <dbReference type="ChEBI" id="CHEBI:57822"/>
        <dbReference type="ChEBI" id="CHEBI:456216"/>
        <dbReference type="EC" id="6.3.2.4"/>
    </reaction>
</comment>
<dbReference type="InterPro" id="IPR011761">
    <property type="entry name" value="ATP-grasp"/>
</dbReference>
<evidence type="ECO:0000256" key="8">
    <source>
        <dbReference type="ARBA" id="ARBA00022840"/>
    </source>
</evidence>
<comment type="function">
    <text evidence="13">Cell wall formation.</text>
</comment>
<evidence type="ECO:0000256" key="4">
    <source>
        <dbReference type="ARBA" id="ARBA00012216"/>
    </source>
</evidence>
<evidence type="ECO:0000256" key="11">
    <source>
        <dbReference type="ARBA" id="ARBA00023316"/>
    </source>
</evidence>
<dbReference type="GO" id="GO:0071555">
    <property type="term" value="P:cell wall organization"/>
    <property type="evidence" value="ECO:0007669"/>
    <property type="project" value="UniProtKB-KW"/>
</dbReference>
<evidence type="ECO:0000256" key="15">
    <source>
        <dbReference type="PIRSR" id="PIRSR039102-3"/>
    </source>
</evidence>
<comment type="pathway">
    <text evidence="13">Cell wall biogenesis; peptidoglycan biosynthesis.</text>
</comment>
<evidence type="ECO:0000259" key="17">
    <source>
        <dbReference type="PROSITE" id="PS50975"/>
    </source>
</evidence>
<dbReference type="GO" id="GO:0008716">
    <property type="term" value="F:D-alanine-D-alanine ligase activity"/>
    <property type="evidence" value="ECO:0007669"/>
    <property type="project" value="UniProtKB-UniRule"/>
</dbReference>
<evidence type="ECO:0000256" key="14">
    <source>
        <dbReference type="PIRSR" id="PIRSR039102-1"/>
    </source>
</evidence>
<dbReference type="InterPro" id="IPR013815">
    <property type="entry name" value="ATP_grasp_subdomain_1"/>
</dbReference>
<keyword evidence="9 13" id="KW-0133">Cell shape</keyword>
<organism evidence="18 19">
    <name type="scientific">Rubinisphaera italica</name>
    <dbReference type="NCBI Taxonomy" id="2527969"/>
    <lineage>
        <taxon>Bacteria</taxon>
        <taxon>Pseudomonadati</taxon>
        <taxon>Planctomycetota</taxon>
        <taxon>Planctomycetia</taxon>
        <taxon>Planctomycetales</taxon>
        <taxon>Planctomycetaceae</taxon>
        <taxon>Rubinisphaera</taxon>
    </lineage>
</organism>
<dbReference type="NCBIfam" id="NF002378">
    <property type="entry name" value="PRK01372.1"/>
    <property type="match status" value="1"/>
</dbReference>
<evidence type="ECO:0000313" key="19">
    <source>
        <dbReference type="Proteomes" id="UP000316095"/>
    </source>
</evidence>
<proteinExistence type="inferred from homology"/>
<dbReference type="GO" id="GO:0009252">
    <property type="term" value="P:peptidoglycan biosynthetic process"/>
    <property type="evidence" value="ECO:0007669"/>
    <property type="project" value="UniProtKB-UniRule"/>
</dbReference>
<dbReference type="GO" id="GO:0008360">
    <property type="term" value="P:regulation of cell shape"/>
    <property type="evidence" value="ECO:0007669"/>
    <property type="project" value="UniProtKB-KW"/>
</dbReference>
<dbReference type="GO" id="GO:0046872">
    <property type="term" value="F:metal ion binding"/>
    <property type="evidence" value="ECO:0007669"/>
    <property type="project" value="UniProtKB-KW"/>
</dbReference>
<comment type="cofactor">
    <cofactor evidence="15">
        <name>Mg(2+)</name>
        <dbReference type="ChEBI" id="CHEBI:18420"/>
    </cofactor>
    <cofactor evidence="15">
        <name>Mn(2+)</name>
        <dbReference type="ChEBI" id="CHEBI:29035"/>
    </cofactor>
    <text evidence="15">Binds 2 magnesium or manganese ions per subunit.</text>
</comment>
<dbReference type="Gene3D" id="3.30.1490.20">
    <property type="entry name" value="ATP-grasp fold, A domain"/>
    <property type="match status" value="1"/>
</dbReference>
<evidence type="ECO:0000256" key="1">
    <source>
        <dbReference type="ARBA" id="ARBA00001936"/>
    </source>
</evidence>
<dbReference type="SUPFAM" id="SSF56059">
    <property type="entry name" value="Glutathione synthetase ATP-binding domain-like"/>
    <property type="match status" value="1"/>
</dbReference>
<dbReference type="UniPathway" id="UPA00219"/>
<keyword evidence="5 13" id="KW-0963">Cytoplasm</keyword>
<keyword evidence="10 13" id="KW-0573">Peptidoglycan synthesis</keyword>
<dbReference type="OrthoDB" id="9813261at2"/>
<keyword evidence="19" id="KW-1185">Reference proteome</keyword>
<feature type="binding site" evidence="15">
    <location>
        <position position="264"/>
    </location>
    <ligand>
        <name>Mg(2+)</name>
        <dbReference type="ChEBI" id="CHEBI:18420"/>
        <label>1</label>
    </ligand>
</feature>
<feature type="binding site" evidence="15">
    <location>
        <position position="251"/>
    </location>
    <ligand>
        <name>Mg(2+)</name>
        <dbReference type="ChEBI" id="CHEBI:18420"/>
        <label>1</label>
    </ligand>
</feature>
<feature type="active site" evidence="14">
    <location>
        <position position="275"/>
    </location>
</feature>
<dbReference type="RefSeq" id="WP_146503754.1">
    <property type="nucleotide sequence ID" value="NZ_SJPG01000001.1"/>
</dbReference>
<evidence type="ECO:0000313" key="18">
    <source>
        <dbReference type="EMBL" id="TWT61812.1"/>
    </source>
</evidence>
<dbReference type="InterPro" id="IPR000291">
    <property type="entry name" value="D-Ala_lig_Van_CS"/>
</dbReference>
<evidence type="ECO:0000256" key="6">
    <source>
        <dbReference type="ARBA" id="ARBA00022598"/>
    </source>
</evidence>
<name>A0A5C5XJ57_9PLAN</name>
<dbReference type="GO" id="GO:0005737">
    <property type="term" value="C:cytoplasm"/>
    <property type="evidence" value="ECO:0007669"/>
    <property type="project" value="UniProtKB-SubCell"/>
</dbReference>
<dbReference type="InterPro" id="IPR005905">
    <property type="entry name" value="D_ala_D_ala"/>
</dbReference>
<comment type="cofactor">
    <cofactor evidence="1">
        <name>Mn(2+)</name>
        <dbReference type="ChEBI" id="CHEBI:29035"/>
    </cofactor>
</comment>
<keyword evidence="15" id="KW-0479">Metal-binding</keyword>
<keyword evidence="6 13" id="KW-0436">Ligase</keyword>
<dbReference type="NCBIfam" id="TIGR01205">
    <property type="entry name" value="D_ala_D_alaTIGR"/>
    <property type="match status" value="1"/>
</dbReference>
<dbReference type="Gene3D" id="3.40.50.20">
    <property type="match status" value="1"/>
</dbReference>
<keyword evidence="7 16" id="KW-0547">Nucleotide-binding</keyword>
<evidence type="ECO:0000256" key="5">
    <source>
        <dbReference type="ARBA" id="ARBA00022490"/>
    </source>
</evidence>
<feature type="domain" description="ATP-grasp" evidence="17">
    <location>
        <begin position="99"/>
        <end position="297"/>
    </location>
</feature>
<evidence type="ECO:0000256" key="3">
    <source>
        <dbReference type="ARBA" id="ARBA00010871"/>
    </source>
</evidence>
<protein>
    <recommendedName>
        <fullName evidence="4 13">D-alanine--D-alanine ligase</fullName>
        <ecNumber evidence="4 13">6.3.2.4</ecNumber>
    </recommendedName>
    <alternativeName>
        <fullName evidence="13">D-Ala-D-Ala ligase</fullName>
    </alternativeName>
    <alternativeName>
        <fullName evidence="13">D-alanylalanine synthetase</fullName>
    </alternativeName>
</protein>
<sequence length="307" mass="33666">MDVIILAGGHSAEREISLKSGIGVRNALLARGHTVSMIDPVNVEIQNLPVRADQIVFIALHGTFGEDGQIQQILENRNLCFTGSSASASAIAFDKSQAKQIFLNYAIATPRHSIISRKDSLIQREKLCSSISCPVFVKPNAQGSSIGVSRVDISEQLNQAIDHALDYGETVIIEEFISGQEWTVAIFEDIIFPPIQIQTPRTFYDFSAKYQETSTQYFIDQNQDETLIERLIAAAQKAAQAIETSGLIRVDFIVDNTGQPWCLELNTIPGMTSTSLAPKAASQHGWTYETLCENICDSALKSKGLNS</sequence>
<dbReference type="PROSITE" id="PS50975">
    <property type="entry name" value="ATP_GRASP"/>
    <property type="match status" value="1"/>
</dbReference>
<feature type="binding site" evidence="15">
    <location>
        <position position="266"/>
    </location>
    <ligand>
        <name>Mg(2+)</name>
        <dbReference type="ChEBI" id="CHEBI:18420"/>
        <label>2</label>
    </ligand>
</feature>
<accession>A0A5C5XJ57</accession>
<evidence type="ECO:0000256" key="16">
    <source>
        <dbReference type="PROSITE-ProRule" id="PRU00409"/>
    </source>
</evidence>
<evidence type="ECO:0000256" key="9">
    <source>
        <dbReference type="ARBA" id="ARBA00022960"/>
    </source>
</evidence>
<keyword evidence="15" id="KW-0460">Magnesium</keyword>